<evidence type="ECO:0000256" key="4">
    <source>
        <dbReference type="ARBA" id="ARBA00022475"/>
    </source>
</evidence>
<dbReference type="KEGG" id="jre:108990746"/>
<evidence type="ECO:0000313" key="12">
    <source>
        <dbReference type="Proteomes" id="UP000235220"/>
    </source>
</evidence>
<dbReference type="InterPro" id="IPR004316">
    <property type="entry name" value="SWEET_rpt"/>
</dbReference>
<feature type="transmembrane region" description="Helical" evidence="10">
    <location>
        <begin position="129"/>
        <end position="150"/>
    </location>
</feature>
<evidence type="ECO:0000256" key="11">
    <source>
        <dbReference type="SAM" id="MobiDB-lite"/>
    </source>
</evidence>
<dbReference type="FunFam" id="1.20.1280.290:FF:000001">
    <property type="entry name" value="Bidirectional sugar transporter SWEET"/>
    <property type="match status" value="1"/>
</dbReference>
<evidence type="ECO:0000256" key="6">
    <source>
        <dbReference type="ARBA" id="ARBA00022692"/>
    </source>
</evidence>
<feature type="transmembrane region" description="Helical" evidence="10">
    <location>
        <begin position="6"/>
        <end position="25"/>
    </location>
</feature>
<dbReference type="GeneID" id="108990746"/>
<keyword evidence="7" id="KW-0677">Repeat</keyword>
<dbReference type="AlphaFoldDB" id="A0A2I4ELT5"/>
<dbReference type="GO" id="GO:0051119">
    <property type="term" value="F:sugar transmembrane transporter activity"/>
    <property type="evidence" value="ECO:0000318"/>
    <property type="project" value="GO_Central"/>
</dbReference>
<protein>
    <recommendedName>
        <fullName evidence="10">Bidirectional sugar transporter SWEET</fullName>
    </recommendedName>
</protein>
<dbReference type="GO" id="GO:0008515">
    <property type="term" value="F:sucrose transmembrane transporter activity"/>
    <property type="evidence" value="ECO:0007669"/>
    <property type="project" value="UniProtKB-ARBA"/>
</dbReference>
<keyword evidence="3 10" id="KW-0813">Transport</keyword>
<comment type="subcellular location">
    <subcellularLocation>
        <location evidence="1">Cell membrane</location>
        <topology evidence="1">Multi-pass membrane protein</topology>
    </subcellularLocation>
</comment>
<keyword evidence="5 10" id="KW-0762">Sugar transport</keyword>
<evidence type="ECO:0000256" key="5">
    <source>
        <dbReference type="ARBA" id="ARBA00022597"/>
    </source>
</evidence>
<dbReference type="PANTHER" id="PTHR10791:SF163">
    <property type="entry name" value="BIDIRECTIONAL SUGAR TRANSPORTER SWEET"/>
    <property type="match status" value="1"/>
</dbReference>
<dbReference type="Proteomes" id="UP000235220">
    <property type="component" value="Chromosome 9"/>
</dbReference>
<feature type="transmembrane region" description="Helical" evidence="10">
    <location>
        <begin position="190"/>
        <end position="211"/>
    </location>
</feature>
<reference evidence="13" key="1">
    <citation type="submission" date="2025-08" db="UniProtKB">
        <authorList>
            <consortium name="RefSeq"/>
        </authorList>
    </citation>
    <scope>IDENTIFICATION</scope>
    <source>
        <tissue evidence="13">Leaves</tissue>
    </source>
</reference>
<sequence>MAIHQSWAFAFGLLGNIISFMVYLAPLPTFYQIYKKKSSEGFQSVPYVVALFSSKLWIYYAMVKKDANLLITINSVGCLIESIYIVLFIFYATKKTRIQTVKLLLLLNFFGFGLMALLTHFLAKGAKRILVLGWICLVFNLGVFAAPLCIMRQVMRTKSVEYMPFPLSFFLTLGAVAWFFYGLFLKDYYIALPNTVGFIFGIAQMALYLIYKDAKKVSEEPKLHVPEHIVDLVKLSTIVCPEMNTVVQLSKASDINEAIGDPAEKEKAQETKEDMYETIKA</sequence>
<dbReference type="Pfam" id="PF03083">
    <property type="entry name" value="MtN3_slv"/>
    <property type="match status" value="2"/>
</dbReference>
<keyword evidence="9 10" id="KW-0472">Membrane</keyword>
<dbReference type="Gene3D" id="1.20.1280.290">
    <property type="match status" value="2"/>
</dbReference>
<dbReference type="OrthoDB" id="409725at2759"/>
<dbReference type="GO" id="GO:0016020">
    <property type="term" value="C:membrane"/>
    <property type="evidence" value="ECO:0000318"/>
    <property type="project" value="GO_Central"/>
</dbReference>
<feature type="compositionally biased region" description="Basic and acidic residues" evidence="11">
    <location>
        <begin position="262"/>
        <end position="281"/>
    </location>
</feature>
<evidence type="ECO:0000256" key="10">
    <source>
        <dbReference type="RuleBase" id="RU910715"/>
    </source>
</evidence>
<organism evidence="12 13">
    <name type="scientific">Juglans regia</name>
    <name type="common">English walnut</name>
    <dbReference type="NCBI Taxonomy" id="51240"/>
    <lineage>
        <taxon>Eukaryota</taxon>
        <taxon>Viridiplantae</taxon>
        <taxon>Streptophyta</taxon>
        <taxon>Embryophyta</taxon>
        <taxon>Tracheophyta</taxon>
        <taxon>Spermatophyta</taxon>
        <taxon>Magnoliopsida</taxon>
        <taxon>eudicotyledons</taxon>
        <taxon>Gunneridae</taxon>
        <taxon>Pentapetalae</taxon>
        <taxon>rosids</taxon>
        <taxon>fabids</taxon>
        <taxon>Fagales</taxon>
        <taxon>Juglandaceae</taxon>
        <taxon>Juglans</taxon>
    </lineage>
</organism>
<comment type="caution">
    <text evidence="10">Lacks conserved residue(s) required for the propagation of feature annotation.</text>
</comment>
<keyword evidence="12" id="KW-1185">Reference proteome</keyword>
<keyword evidence="8 10" id="KW-1133">Transmembrane helix</keyword>
<dbReference type="FunCoup" id="A0A2I4ELT5">
    <property type="interactions" value="807"/>
</dbReference>
<feature type="transmembrane region" description="Helical" evidence="10">
    <location>
        <begin position="162"/>
        <end position="184"/>
    </location>
</feature>
<feature type="transmembrane region" description="Helical" evidence="10">
    <location>
        <begin position="69"/>
        <end position="91"/>
    </location>
</feature>
<dbReference type="FunFam" id="1.20.1280.290:FF:000003">
    <property type="entry name" value="Bidirectional sugar transporter SWEET"/>
    <property type="match status" value="1"/>
</dbReference>
<dbReference type="InterPro" id="IPR047664">
    <property type="entry name" value="SWEET"/>
</dbReference>
<keyword evidence="6 10" id="KW-0812">Transmembrane</keyword>
<feature type="region of interest" description="Disordered" evidence="11">
    <location>
        <begin position="260"/>
        <end position="281"/>
    </location>
</feature>
<feature type="transmembrane region" description="Helical" evidence="10">
    <location>
        <begin position="103"/>
        <end position="123"/>
    </location>
</feature>
<name>A0A2I4ELT5_JUGRE</name>
<accession>A0A2I4ELT5</accession>
<comment type="similarity">
    <text evidence="2 10">Belongs to the SWEET sugar transporter family.</text>
</comment>
<keyword evidence="4" id="KW-1003">Cell membrane</keyword>
<evidence type="ECO:0000313" key="13">
    <source>
        <dbReference type="RefSeq" id="XP_018820357.1"/>
    </source>
</evidence>
<proteinExistence type="inferred from homology"/>
<evidence type="ECO:0000256" key="8">
    <source>
        <dbReference type="ARBA" id="ARBA00022989"/>
    </source>
</evidence>
<dbReference type="RefSeq" id="XP_018820357.1">
    <property type="nucleotide sequence ID" value="XM_018964812.2"/>
</dbReference>
<dbReference type="Gramene" id="Jr09_00400_p1">
    <property type="protein sequence ID" value="cds.Jr09_00400_p1"/>
    <property type="gene ID" value="Jr09_00400"/>
</dbReference>
<dbReference type="GO" id="GO:0008643">
    <property type="term" value="P:carbohydrate transport"/>
    <property type="evidence" value="ECO:0000318"/>
    <property type="project" value="GO_Central"/>
</dbReference>
<evidence type="ECO:0000256" key="7">
    <source>
        <dbReference type="ARBA" id="ARBA00022737"/>
    </source>
</evidence>
<comment type="function">
    <text evidence="10">Mediates both low-affinity uptake and efflux of sugar across the membrane.</text>
</comment>
<evidence type="ECO:0000256" key="1">
    <source>
        <dbReference type="ARBA" id="ARBA00004651"/>
    </source>
</evidence>
<gene>
    <name evidence="13" type="primary">LOC108990746</name>
</gene>
<dbReference type="PANTHER" id="PTHR10791">
    <property type="entry name" value="RAG1-ACTIVATING PROTEIN 1"/>
    <property type="match status" value="1"/>
</dbReference>
<evidence type="ECO:0000256" key="9">
    <source>
        <dbReference type="ARBA" id="ARBA00023136"/>
    </source>
</evidence>
<evidence type="ECO:0000256" key="2">
    <source>
        <dbReference type="ARBA" id="ARBA00007809"/>
    </source>
</evidence>
<dbReference type="GO" id="GO:0005886">
    <property type="term" value="C:plasma membrane"/>
    <property type="evidence" value="ECO:0007669"/>
    <property type="project" value="UniProtKB-SubCell"/>
</dbReference>
<dbReference type="STRING" id="51240.A0A2I4ELT5"/>
<evidence type="ECO:0000256" key="3">
    <source>
        <dbReference type="ARBA" id="ARBA00022448"/>
    </source>
</evidence>